<organism evidence="1 2">
    <name type="scientific">Thalictrum thalictroides</name>
    <name type="common">Rue-anemone</name>
    <name type="synonym">Anemone thalictroides</name>
    <dbReference type="NCBI Taxonomy" id="46969"/>
    <lineage>
        <taxon>Eukaryota</taxon>
        <taxon>Viridiplantae</taxon>
        <taxon>Streptophyta</taxon>
        <taxon>Embryophyta</taxon>
        <taxon>Tracheophyta</taxon>
        <taxon>Spermatophyta</taxon>
        <taxon>Magnoliopsida</taxon>
        <taxon>Ranunculales</taxon>
        <taxon>Ranunculaceae</taxon>
        <taxon>Thalictroideae</taxon>
        <taxon>Thalictrum</taxon>
    </lineage>
</organism>
<feature type="non-terminal residue" evidence="1">
    <location>
        <position position="83"/>
    </location>
</feature>
<dbReference type="AlphaFoldDB" id="A0A7J6XGJ6"/>
<evidence type="ECO:0000313" key="2">
    <source>
        <dbReference type="Proteomes" id="UP000554482"/>
    </source>
</evidence>
<evidence type="ECO:0000313" key="1">
    <source>
        <dbReference type="EMBL" id="KAF5208165.1"/>
    </source>
</evidence>
<dbReference type="EMBL" id="JABWDY010000364">
    <property type="protein sequence ID" value="KAF5208165.1"/>
    <property type="molecule type" value="Genomic_DNA"/>
</dbReference>
<protein>
    <submittedName>
        <fullName evidence="1">Uncharacterized protein</fullName>
    </submittedName>
</protein>
<proteinExistence type="predicted"/>
<dbReference type="OrthoDB" id="1939383at2759"/>
<comment type="caution">
    <text evidence="1">The sequence shown here is derived from an EMBL/GenBank/DDBJ whole genome shotgun (WGS) entry which is preliminary data.</text>
</comment>
<keyword evidence="2" id="KW-1185">Reference proteome</keyword>
<name>A0A7J6XGJ6_THATH</name>
<dbReference type="Proteomes" id="UP000554482">
    <property type="component" value="Unassembled WGS sequence"/>
</dbReference>
<sequence length="83" mass="9551">MLPLTALVEGIRNNSIKIIKHTLMYRAEASKLKTTVPKWCDEQIKHNIHMARTFKLEKASLTLYTMFSDAKKCVVDLEARICT</sequence>
<accession>A0A7J6XGJ6</accession>
<gene>
    <name evidence="1" type="ORF">FRX31_002249</name>
</gene>
<reference evidence="1 2" key="1">
    <citation type="submission" date="2020-06" db="EMBL/GenBank/DDBJ databases">
        <title>Transcriptomic and genomic resources for Thalictrum thalictroides and T. hernandezii: Facilitating candidate gene discovery in an emerging model plant lineage.</title>
        <authorList>
            <person name="Arias T."/>
            <person name="Riano-Pachon D.M."/>
            <person name="Di Stilio V.S."/>
        </authorList>
    </citation>
    <scope>NUCLEOTIDE SEQUENCE [LARGE SCALE GENOMIC DNA]</scope>
    <source>
        <strain evidence="2">cv. WT478/WT964</strain>
        <tissue evidence="1">Leaves</tissue>
    </source>
</reference>